<evidence type="ECO:0000313" key="9">
    <source>
        <dbReference type="Proteomes" id="UP000301751"/>
    </source>
</evidence>
<feature type="region of interest" description="Disordered" evidence="5">
    <location>
        <begin position="52"/>
        <end position="76"/>
    </location>
</feature>
<feature type="chain" id="PRO_5019720169" description="Cytochrome c domain-containing protein" evidence="6">
    <location>
        <begin position="31"/>
        <end position="218"/>
    </location>
</feature>
<dbReference type="InterPro" id="IPR030999">
    <property type="entry name" value="Thiosulf_SoxX"/>
</dbReference>
<dbReference type="InterPro" id="IPR036909">
    <property type="entry name" value="Cyt_c-like_dom_sf"/>
</dbReference>
<dbReference type="Gene3D" id="1.10.760.10">
    <property type="entry name" value="Cytochrome c-like domain"/>
    <property type="match status" value="1"/>
</dbReference>
<protein>
    <recommendedName>
        <fullName evidence="7">Cytochrome c domain-containing protein</fullName>
    </recommendedName>
</protein>
<keyword evidence="3 4" id="KW-0408">Iron</keyword>
<dbReference type="EMBL" id="BJCL01000018">
    <property type="protein sequence ID" value="GCL65613.1"/>
    <property type="molecule type" value="Genomic_DNA"/>
</dbReference>
<keyword evidence="2 4" id="KW-0479">Metal-binding</keyword>
<feature type="signal peptide" evidence="6">
    <location>
        <begin position="1"/>
        <end position="30"/>
    </location>
</feature>
<dbReference type="AlphaFoldDB" id="A0A480AWA9"/>
<dbReference type="Proteomes" id="UP000301751">
    <property type="component" value="Unassembled WGS sequence"/>
</dbReference>
<keyword evidence="6" id="KW-0732">Signal</keyword>
<sequence length="218" mass="23431">MMNRSPTRTPIALTAGALCAVAILAGCATPADPAAETTRLVDQYVAESFLPGPGQDLSRLQQDDTQKDCTTTRGKPGDALAEAIRAREARNMAYPEGGRLLGDWKAGQKIFNDGFGYRIGSFIPSNPNAVRGGNCYACHQGEKKEVAFGNLGTSLQSYGKVRGQSEPIVKYTYEKIYNAKVYNACSNMPRLGHKGILSPKQVADLTAYLLDPASPINQ</sequence>
<dbReference type="PROSITE" id="PS51257">
    <property type="entry name" value="PROKAR_LIPOPROTEIN"/>
    <property type="match status" value="1"/>
</dbReference>
<dbReference type="InterPro" id="IPR016823">
    <property type="entry name" value="Thiosulf_SoxX_II"/>
</dbReference>
<dbReference type="GO" id="GO:0046872">
    <property type="term" value="F:metal ion binding"/>
    <property type="evidence" value="ECO:0007669"/>
    <property type="project" value="UniProtKB-KW"/>
</dbReference>
<evidence type="ECO:0000256" key="4">
    <source>
        <dbReference type="PROSITE-ProRule" id="PRU00433"/>
    </source>
</evidence>
<evidence type="ECO:0000313" key="8">
    <source>
        <dbReference type="EMBL" id="GCL65613.1"/>
    </source>
</evidence>
<name>A0A480AWA9_9BURK</name>
<dbReference type="GO" id="GO:0009055">
    <property type="term" value="F:electron transfer activity"/>
    <property type="evidence" value="ECO:0007669"/>
    <property type="project" value="InterPro"/>
</dbReference>
<dbReference type="InterPro" id="IPR009056">
    <property type="entry name" value="Cyt_c-like_dom"/>
</dbReference>
<proteinExistence type="predicted"/>
<evidence type="ECO:0000256" key="3">
    <source>
        <dbReference type="ARBA" id="ARBA00023004"/>
    </source>
</evidence>
<keyword evidence="9" id="KW-1185">Reference proteome</keyword>
<keyword evidence="1 4" id="KW-0349">Heme</keyword>
<dbReference type="PIRSF" id="PIRSF024608">
    <property type="entry name" value="UCP024608"/>
    <property type="match status" value="1"/>
</dbReference>
<evidence type="ECO:0000256" key="6">
    <source>
        <dbReference type="SAM" id="SignalP"/>
    </source>
</evidence>
<comment type="caution">
    <text evidence="8">The sequence shown here is derived from an EMBL/GenBank/DDBJ whole genome shotgun (WGS) entry which is preliminary data.</text>
</comment>
<dbReference type="OrthoDB" id="8562939at2"/>
<organism evidence="8 9">
    <name type="scientific">Pseudaquabacterium pictum</name>
    <dbReference type="NCBI Taxonomy" id="2315236"/>
    <lineage>
        <taxon>Bacteria</taxon>
        <taxon>Pseudomonadati</taxon>
        <taxon>Pseudomonadota</taxon>
        <taxon>Betaproteobacteria</taxon>
        <taxon>Burkholderiales</taxon>
        <taxon>Sphaerotilaceae</taxon>
        <taxon>Pseudaquabacterium</taxon>
    </lineage>
</organism>
<accession>A0A480AWA9</accession>
<gene>
    <name evidence="8" type="ORF">AQPW35_46940</name>
</gene>
<reference evidence="9" key="1">
    <citation type="submission" date="2019-03" db="EMBL/GenBank/DDBJ databases">
        <title>Aquabacterium pictum sp.nov., the first bacteriochlorophyll a-containing freshwater bacterium in the genus Aquabacterium of the class Betaproteobacteria.</title>
        <authorList>
            <person name="Hirose S."/>
            <person name="Tank M."/>
            <person name="Hara E."/>
            <person name="Tamaki H."/>
            <person name="Takaichi S."/>
            <person name="Haruta S."/>
            <person name="Hanada S."/>
        </authorList>
    </citation>
    <scope>NUCLEOTIDE SEQUENCE [LARGE SCALE GENOMIC DNA]</scope>
    <source>
        <strain evidence="9">W35</strain>
    </source>
</reference>
<dbReference type="Pfam" id="PF00034">
    <property type="entry name" value="Cytochrom_C"/>
    <property type="match status" value="1"/>
</dbReference>
<evidence type="ECO:0000256" key="2">
    <source>
        <dbReference type="ARBA" id="ARBA00022723"/>
    </source>
</evidence>
<evidence type="ECO:0000256" key="1">
    <source>
        <dbReference type="ARBA" id="ARBA00022617"/>
    </source>
</evidence>
<dbReference type="PROSITE" id="PS51007">
    <property type="entry name" value="CYTC"/>
    <property type="match status" value="1"/>
</dbReference>
<feature type="domain" description="Cytochrome c" evidence="7">
    <location>
        <begin position="102"/>
        <end position="213"/>
    </location>
</feature>
<dbReference type="SUPFAM" id="SSF46626">
    <property type="entry name" value="Cytochrome c"/>
    <property type="match status" value="1"/>
</dbReference>
<evidence type="ECO:0000259" key="7">
    <source>
        <dbReference type="PROSITE" id="PS51007"/>
    </source>
</evidence>
<dbReference type="GO" id="GO:0020037">
    <property type="term" value="F:heme binding"/>
    <property type="evidence" value="ECO:0007669"/>
    <property type="project" value="InterPro"/>
</dbReference>
<dbReference type="NCBIfam" id="TIGR04485">
    <property type="entry name" value="thiosulf_SoxX"/>
    <property type="match status" value="1"/>
</dbReference>
<evidence type="ECO:0000256" key="5">
    <source>
        <dbReference type="SAM" id="MobiDB-lite"/>
    </source>
</evidence>